<dbReference type="Proteomes" id="UP000253426">
    <property type="component" value="Unassembled WGS sequence"/>
</dbReference>
<sequence>MGLSADIAMQFCGRQITAAELDAFEGRHGVSLPKGYRKFMRAYNGGMVSPLAHFTFLDRDYCLHSLYSLNDNFPYELDRMCKSLNWEMAYSLGHLCFGRDPGGSEFFIATRGPDSGAIHFVDREEALGLGVVRIADSFRQLMEGLVPA</sequence>
<evidence type="ECO:0000313" key="2">
    <source>
        <dbReference type="EMBL" id="RBP38554.1"/>
    </source>
</evidence>
<evidence type="ECO:0000313" key="3">
    <source>
        <dbReference type="Proteomes" id="UP000253426"/>
    </source>
</evidence>
<dbReference type="InterPro" id="IPR018958">
    <property type="entry name" value="Knr4/Smi1-like_dom"/>
</dbReference>
<comment type="caution">
    <text evidence="2">The sequence shown here is derived from an EMBL/GenBank/DDBJ whole genome shotgun (WGS) entry which is preliminary data.</text>
</comment>
<dbReference type="SUPFAM" id="SSF160631">
    <property type="entry name" value="SMI1/KNR4-like"/>
    <property type="match status" value="1"/>
</dbReference>
<accession>A0A366H8W7</accession>
<reference evidence="2 3" key="1">
    <citation type="submission" date="2018-06" db="EMBL/GenBank/DDBJ databases">
        <title>Genomic Encyclopedia of Type Strains, Phase IV (KMG-IV): sequencing the most valuable type-strain genomes for metagenomic binning, comparative biology and taxonomic classification.</title>
        <authorList>
            <person name="Goeker M."/>
        </authorList>
    </citation>
    <scope>NUCLEOTIDE SEQUENCE [LARGE SCALE GENOMIC DNA]</scope>
    <source>
        <strain evidence="2 3">DSM 25532</strain>
    </source>
</reference>
<dbReference type="Pfam" id="PF09346">
    <property type="entry name" value="SMI1_KNR4"/>
    <property type="match status" value="1"/>
</dbReference>
<proteinExistence type="predicted"/>
<dbReference type="InterPro" id="IPR037883">
    <property type="entry name" value="Knr4/Smi1-like_sf"/>
</dbReference>
<dbReference type="AlphaFoldDB" id="A0A366H8W7"/>
<keyword evidence="3" id="KW-1185">Reference proteome</keyword>
<dbReference type="Gene3D" id="3.40.1580.10">
    <property type="entry name" value="SMI1/KNR4-like"/>
    <property type="match status" value="1"/>
</dbReference>
<protein>
    <submittedName>
        <fullName evidence="2">SUKH superfamily protein</fullName>
    </submittedName>
</protein>
<gene>
    <name evidence="2" type="ORF">DES53_11172</name>
</gene>
<evidence type="ECO:0000259" key="1">
    <source>
        <dbReference type="SMART" id="SM00860"/>
    </source>
</evidence>
<dbReference type="EMBL" id="QNRR01000011">
    <property type="protein sequence ID" value="RBP38554.1"/>
    <property type="molecule type" value="Genomic_DNA"/>
</dbReference>
<dbReference type="SMART" id="SM00860">
    <property type="entry name" value="SMI1_KNR4"/>
    <property type="match status" value="1"/>
</dbReference>
<feature type="domain" description="Knr4/Smi1-like" evidence="1">
    <location>
        <begin position="15"/>
        <end position="144"/>
    </location>
</feature>
<organism evidence="2 3">
    <name type="scientific">Roseimicrobium gellanilyticum</name>
    <dbReference type="NCBI Taxonomy" id="748857"/>
    <lineage>
        <taxon>Bacteria</taxon>
        <taxon>Pseudomonadati</taxon>
        <taxon>Verrucomicrobiota</taxon>
        <taxon>Verrucomicrobiia</taxon>
        <taxon>Verrucomicrobiales</taxon>
        <taxon>Verrucomicrobiaceae</taxon>
        <taxon>Roseimicrobium</taxon>
    </lineage>
</organism>
<name>A0A366H8W7_9BACT</name>